<dbReference type="RefSeq" id="WP_425308254.1">
    <property type="nucleotide sequence ID" value="NZ_CP154795.1"/>
</dbReference>
<organism evidence="2 3">
    <name type="scientific">Ammonicoccus fulvus</name>
    <dbReference type="NCBI Taxonomy" id="3138240"/>
    <lineage>
        <taxon>Bacteria</taxon>
        <taxon>Bacillati</taxon>
        <taxon>Actinomycetota</taxon>
        <taxon>Actinomycetes</taxon>
        <taxon>Propionibacteriales</taxon>
        <taxon>Propionibacteriaceae</taxon>
        <taxon>Ammonicoccus</taxon>
    </lineage>
</organism>
<dbReference type="Pfam" id="PF08666">
    <property type="entry name" value="SAF"/>
    <property type="match status" value="1"/>
</dbReference>
<keyword evidence="3" id="KW-1185">Reference proteome</keyword>
<dbReference type="EMBL" id="CP154795">
    <property type="protein sequence ID" value="XAN06821.1"/>
    <property type="molecule type" value="Genomic_DNA"/>
</dbReference>
<accession>A0ABZ3FL94</accession>
<dbReference type="CDD" id="cd11614">
    <property type="entry name" value="SAF_CpaB_FlgA_like"/>
    <property type="match status" value="1"/>
</dbReference>
<reference evidence="2 3" key="1">
    <citation type="submission" date="2024-04" db="EMBL/GenBank/DDBJ databases">
        <title>Isolation of an actinomycete strain from pig manure.</title>
        <authorList>
            <person name="Gong T."/>
            <person name="Yu Z."/>
            <person name="An M."/>
            <person name="Wei C."/>
            <person name="Yang W."/>
            <person name="Liu L."/>
        </authorList>
    </citation>
    <scope>NUCLEOTIDE SEQUENCE [LARGE SCALE GENOMIC DNA]</scope>
    <source>
        <strain evidence="2 3">ZF39</strain>
    </source>
</reference>
<proteinExistence type="predicted"/>
<evidence type="ECO:0000313" key="3">
    <source>
        <dbReference type="Proteomes" id="UP001442841"/>
    </source>
</evidence>
<feature type="domain" description="SAF" evidence="1">
    <location>
        <begin position="64"/>
        <end position="126"/>
    </location>
</feature>
<protein>
    <submittedName>
        <fullName evidence="2">SAF domain-containing protein</fullName>
    </submittedName>
</protein>
<name>A0ABZ3FL94_9ACTN</name>
<dbReference type="Proteomes" id="UP001442841">
    <property type="component" value="Chromosome"/>
</dbReference>
<dbReference type="InterPro" id="IPR013974">
    <property type="entry name" value="SAF"/>
</dbReference>
<dbReference type="SMART" id="SM00858">
    <property type="entry name" value="SAF"/>
    <property type="match status" value="1"/>
</dbReference>
<sequence>MDSTSKRRSSGPDTPPLFRPCRRSPFVALARAVSWHRRKLAVLCAVAAVLCTVAAVSPAESETVPVVVATRELDGGRALQADDLRVARYPAALAPADAITDPAEITGRWLIAAAGSGSPIGNRAVLAPRGMQAGVGRVLVPVRLADPAIIALLRVGDVVDVLAGPADGGAARVVASATRVMALPGSESPSGPFGGMGGETERLVILEASPAEAGELVQAAARDRITVVLR</sequence>
<evidence type="ECO:0000259" key="1">
    <source>
        <dbReference type="SMART" id="SM00858"/>
    </source>
</evidence>
<evidence type="ECO:0000313" key="2">
    <source>
        <dbReference type="EMBL" id="XAN06821.1"/>
    </source>
</evidence>
<gene>
    <name evidence="2" type="ORF">AADG42_05680</name>
</gene>